<gene>
    <name evidence="4" type="ORF">LTLLF_175350</name>
</gene>
<dbReference type="PROSITE" id="PS50011">
    <property type="entry name" value="PROTEIN_KINASE_DOM"/>
    <property type="match status" value="1"/>
</dbReference>
<reference evidence="4" key="1">
    <citation type="submission" date="2020-03" db="EMBL/GenBank/DDBJ databases">
        <title>Studies in the Genomics of Life Span.</title>
        <authorList>
            <person name="Glass D."/>
        </authorList>
    </citation>
    <scope>NUCLEOTIDE SEQUENCE</scope>
    <source>
        <strain evidence="4">LTLLF</strain>
        <tissue evidence="4">Muscle</tissue>
    </source>
</reference>
<dbReference type="FunFam" id="1.10.510.10:FF:000518">
    <property type="entry name" value="serine/threonine-protein kinase 31 isoform X1"/>
    <property type="match status" value="1"/>
</dbReference>
<feature type="region of interest" description="Disordered" evidence="2">
    <location>
        <begin position="781"/>
        <end position="813"/>
    </location>
</feature>
<comment type="caution">
    <text evidence="4">The sequence shown here is derived from an EMBL/GenBank/DDBJ whole genome shotgun (WGS) entry which is preliminary data.</text>
</comment>
<feature type="domain" description="Protein kinase" evidence="3">
    <location>
        <begin position="503"/>
        <end position="813"/>
    </location>
</feature>
<keyword evidence="4" id="KW-0418">Kinase</keyword>
<feature type="coiled-coil region" evidence="1">
    <location>
        <begin position="167"/>
        <end position="208"/>
    </location>
</feature>
<dbReference type="Proteomes" id="UP000710432">
    <property type="component" value="Unassembled WGS sequence"/>
</dbReference>
<evidence type="ECO:0000313" key="4">
    <source>
        <dbReference type="EMBL" id="KAH0506005.1"/>
    </source>
</evidence>
<keyword evidence="1" id="KW-0175">Coiled coil</keyword>
<dbReference type="EMBL" id="JAATJU010024299">
    <property type="protein sequence ID" value="KAH0506005.1"/>
    <property type="molecule type" value="Genomic_DNA"/>
</dbReference>
<proteinExistence type="predicted"/>
<evidence type="ECO:0000313" key="5">
    <source>
        <dbReference type="Proteomes" id="UP000710432"/>
    </source>
</evidence>
<accession>A0A8J6KPC1</accession>
<dbReference type="GO" id="GO:0004672">
    <property type="term" value="F:protein kinase activity"/>
    <property type="evidence" value="ECO:0007669"/>
    <property type="project" value="InterPro"/>
</dbReference>
<keyword evidence="4" id="KW-0808">Transferase</keyword>
<dbReference type="PANTHER" id="PTHR48008:SF6">
    <property type="entry name" value="LEUCINE-RICH REPEAT RECEPTOR-LIKE PROTEIN KINASE IMK3-RELATED"/>
    <property type="match status" value="1"/>
</dbReference>
<dbReference type="SMART" id="SM00220">
    <property type="entry name" value="S_TKc"/>
    <property type="match status" value="1"/>
</dbReference>
<sequence length="813" mass="91562">MKLSCSLSEVCPHANSVFGNLDSKKGRTFLGSLIFEKEIKMRIKATYQDGTVIAQAEYGTVDIGEEVAKKGFAEKCRLTSGIDVCEAKKPDPSQLALRSLKNPIPLWGRRSNQSSFNRPKGQFNGKLTLDAKYETNAGNHVTFPKENLAAVDFNLVSNVSLAKIKQDQKLIEENEKLKTEKEVLLENYKALEMKVEQTAQELQQEKTTTMDLTKHLESTLKTFVGTRLKNLAAKVKLLKEIRHINISIRFGNDLSDAMQVLNEGSFTTLESLNELEKIWAEYNVAQEKIKTCHDESEGSILIAKRNEVQQNLFMAVDVFILEVDELPLDKRLKTLQDLSTSLEAVYGKAKEGTNSEEILRKFYDWQCNKREEFASIRSETEASLQHLVAWFQSSQKVFDLSLGGLLTSEDMIGNIDEILEKTESSVCKELEISLIEQGVIDKEIILSTYSQVLQKIHSEEKFIATLLAKYKDSVESDDHDGTEIEKIKQEITQLRNSIFQEIYHEREEYNSGGLLTMSLERDLLDTEPMKELSSKRSLGCSDVNGQPVLLKGYSVDVDTEGRMIQRAASYHRACEDSKEESGLLPLIFLFLCKSEPVAYLMVPYYPKANLSAIQASMPLTSEEALKVMKGVARGLHTLHNANIIHGSLHQNNVFALNREQGIVGDFDFTKSESQRASVNMMLGGLSLISPELKIGKPPSASSDLYAYGCLLLWLSVHNQEFETSEDGIPKVNQFHLDDNVKSLLISLIHFRSSMTAEQVLNAECFLLPKGKSLPNPEKEIEYIPHNKEDESKVESSDRYKERQELVTPALTDV</sequence>
<dbReference type="Pfam" id="PF00069">
    <property type="entry name" value="Pkinase"/>
    <property type="match status" value="1"/>
</dbReference>
<evidence type="ECO:0000259" key="3">
    <source>
        <dbReference type="PROSITE" id="PS50011"/>
    </source>
</evidence>
<evidence type="ECO:0000256" key="1">
    <source>
        <dbReference type="SAM" id="Coils"/>
    </source>
</evidence>
<protein>
    <submittedName>
        <fullName evidence="4">Serine/threonine-protein kinase 31</fullName>
    </submittedName>
</protein>
<feature type="compositionally biased region" description="Basic and acidic residues" evidence="2">
    <location>
        <begin position="781"/>
        <end position="804"/>
    </location>
</feature>
<organism evidence="4 5">
    <name type="scientific">Microtus ochrogaster</name>
    <name type="common">Prairie vole</name>
    <dbReference type="NCBI Taxonomy" id="79684"/>
    <lineage>
        <taxon>Eukaryota</taxon>
        <taxon>Metazoa</taxon>
        <taxon>Chordata</taxon>
        <taxon>Craniata</taxon>
        <taxon>Vertebrata</taxon>
        <taxon>Euteleostomi</taxon>
        <taxon>Mammalia</taxon>
        <taxon>Eutheria</taxon>
        <taxon>Euarchontoglires</taxon>
        <taxon>Glires</taxon>
        <taxon>Rodentia</taxon>
        <taxon>Myomorpha</taxon>
        <taxon>Muroidea</taxon>
        <taxon>Cricetidae</taxon>
        <taxon>Arvicolinae</taxon>
        <taxon>Microtus</taxon>
    </lineage>
</organism>
<dbReference type="PANTHER" id="PTHR48008">
    <property type="entry name" value="LEUCINE-RICH REPEAT RECEPTOR-LIKE PROTEIN KINASE IMK3-RELATED"/>
    <property type="match status" value="1"/>
</dbReference>
<dbReference type="InterPro" id="IPR011009">
    <property type="entry name" value="Kinase-like_dom_sf"/>
</dbReference>
<dbReference type="SUPFAM" id="SSF56112">
    <property type="entry name" value="Protein kinase-like (PK-like)"/>
    <property type="match status" value="1"/>
</dbReference>
<dbReference type="AlphaFoldDB" id="A0A8J6KPC1"/>
<dbReference type="Gene3D" id="1.10.510.10">
    <property type="entry name" value="Transferase(Phosphotransferase) domain 1"/>
    <property type="match status" value="1"/>
</dbReference>
<name>A0A8J6KPC1_MICOH</name>
<dbReference type="InterPro" id="IPR000719">
    <property type="entry name" value="Prot_kinase_dom"/>
</dbReference>
<dbReference type="GO" id="GO:0005524">
    <property type="term" value="F:ATP binding"/>
    <property type="evidence" value="ECO:0007669"/>
    <property type="project" value="InterPro"/>
</dbReference>
<evidence type="ECO:0000256" key="2">
    <source>
        <dbReference type="SAM" id="MobiDB-lite"/>
    </source>
</evidence>
<dbReference type="InterPro" id="IPR052451">
    <property type="entry name" value="Ser/Thr_kinase-like"/>
</dbReference>